<dbReference type="RefSeq" id="WP_011813334.1">
    <property type="nucleotide sequence ID" value="NC_008789.1"/>
</dbReference>
<dbReference type="HOGENOM" id="CLU_168948_0_0_6"/>
<dbReference type="InterPro" id="IPR007412">
    <property type="entry name" value="FlgM"/>
</dbReference>
<dbReference type="eggNOG" id="COG2747">
    <property type="taxonomic scope" value="Bacteria"/>
</dbReference>
<feature type="compositionally biased region" description="Basic and acidic residues" evidence="9">
    <location>
        <begin position="54"/>
        <end position="67"/>
    </location>
</feature>
<feature type="domain" description="Anti-sigma-28 factor FlgM C-terminal" evidence="10">
    <location>
        <begin position="50"/>
        <end position="94"/>
    </location>
</feature>
<evidence type="ECO:0000256" key="3">
    <source>
        <dbReference type="ARBA" id="ARBA00022491"/>
    </source>
</evidence>
<comment type="similarity">
    <text evidence="1">Belongs to the FlgM family.</text>
</comment>
<dbReference type="GO" id="GO:0045892">
    <property type="term" value="P:negative regulation of DNA-templated transcription"/>
    <property type="evidence" value="ECO:0007669"/>
    <property type="project" value="InterPro"/>
</dbReference>
<evidence type="ECO:0000259" key="10">
    <source>
        <dbReference type="Pfam" id="PF04316"/>
    </source>
</evidence>
<evidence type="ECO:0000256" key="9">
    <source>
        <dbReference type="SAM" id="MobiDB-lite"/>
    </source>
</evidence>
<sequence>MSNPIEGGGPRPVGPATAQPGKGQKSGGADEAPNAPSKGAAGGADEAATSERLQTVRERIDQTPEVDRDRVEAIKERIANGDYPVDAEKVAKKFAELEALVES</sequence>
<comment type="function">
    <text evidence="7">Responsible for the coupling of flagellin expression to flagellar assembly by preventing expression of the flagellin genes when a component of the middle class of proteins is defective. It negatively regulates flagellar genes by inhibiting the activity of FliA by directly binding to FliA.</text>
</comment>
<dbReference type="KEGG" id="hha:Hhal_0524"/>
<dbReference type="Pfam" id="PF04316">
    <property type="entry name" value="FlgM"/>
    <property type="match status" value="1"/>
</dbReference>
<organism evidence="11 12">
    <name type="scientific">Halorhodospira halophila (strain DSM 244 / SL1)</name>
    <name type="common">Ectothiorhodospira halophila (strain DSM 244 / SL1)</name>
    <dbReference type="NCBI Taxonomy" id="349124"/>
    <lineage>
        <taxon>Bacteria</taxon>
        <taxon>Pseudomonadati</taxon>
        <taxon>Pseudomonadota</taxon>
        <taxon>Gammaproteobacteria</taxon>
        <taxon>Chromatiales</taxon>
        <taxon>Ectothiorhodospiraceae</taxon>
        <taxon>Halorhodospira</taxon>
    </lineage>
</organism>
<keyword evidence="3" id="KW-0678">Repressor</keyword>
<name>A1WUE9_HALHL</name>
<keyword evidence="4" id="KW-1005">Bacterial flagellum biogenesis</keyword>
<protein>
    <recommendedName>
        <fullName evidence="2">Negative regulator of flagellin synthesis</fullName>
    </recommendedName>
    <alternativeName>
        <fullName evidence="8">Anti-sigma-28 factor</fullName>
    </alternativeName>
</protein>
<evidence type="ECO:0000256" key="2">
    <source>
        <dbReference type="ARBA" id="ARBA00017823"/>
    </source>
</evidence>
<evidence type="ECO:0000256" key="8">
    <source>
        <dbReference type="ARBA" id="ARBA00030117"/>
    </source>
</evidence>
<dbReference type="GO" id="GO:0044781">
    <property type="term" value="P:bacterial-type flagellum organization"/>
    <property type="evidence" value="ECO:0007669"/>
    <property type="project" value="UniProtKB-KW"/>
</dbReference>
<dbReference type="NCBIfam" id="TIGR03824">
    <property type="entry name" value="FlgM_jcvi"/>
    <property type="match status" value="1"/>
</dbReference>
<reference evidence="11 12" key="2">
    <citation type="journal article" date="2013" name="Stand. Genomic Sci.">
        <title>Complete genome sequence of Halorhodospira halophila SL1.</title>
        <authorList>
            <person name="Challacombe J.F."/>
            <person name="Majid S."/>
            <person name="Deole R."/>
            <person name="Brettin T.S."/>
            <person name="Bruce D."/>
            <person name="Delano S.F."/>
            <person name="Detter J.C."/>
            <person name="Gleasner C.D."/>
            <person name="Han C.S."/>
            <person name="Misra M."/>
            <person name="Reitenga K.G."/>
            <person name="Mikhailova N."/>
            <person name="Woyke T."/>
            <person name="Pitluck S."/>
            <person name="Nolan M."/>
            <person name="Land M.L."/>
            <person name="Saunders E."/>
            <person name="Tapia R."/>
            <person name="Lapidus A."/>
            <person name="Ivanova N."/>
            <person name="Hoff W.D."/>
        </authorList>
    </citation>
    <scope>NUCLEOTIDE SEQUENCE [LARGE SCALE GENOMIC DNA]</scope>
    <source>
        <strain evidence="12">DSM 244 / SL1</strain>
    </source>
</reference>
<evidence type="ECO:0000256" key="5">
    <source>
        <dbReference type="ARBA" id="ARBA00023015"/>
    </source>
</evidence>
<keyword evidence="12" id="KW-1185">Reference proteome</keyword>
<dbReference type="SUPFAM" id="SSF101498">
    <property type="entry name" value="Anti-sigma factor FlgM"/>
    <property type="match status" value="1"/>
</dbReference>
<evidence type="ECO:0000256" key="1">
    <source>
        <dbReference type="ARBA" id="ARBA00005322"/>
    </source>
</evidence>
<reference evidence="12" key="1">
    <citation type="submission" date="2006-12" db="EMBL/GenBank/DDBJ databases">
        <title>Complete sequence of Halorhodospira halophila SL1.</title>
        <authorList>
            <consortium name="US DOE Joint Genome Institute"/>
            <person name="Copeland A."/>
            <person name="Lucas S."/>
            <person name="Lapidus A."/>
            <person name="Barry K."/>
            <person name="Detter J.C."/>
            <person name="Glavina del Rio T."/>
            <person name="Hammon N."/>
            <person name="Israni S."/>
            <person name="Dalin E."/>
            <person name="Tice H."/>
            <person name="Pitluck S."/>
            <person name="Saunders E."/>
            <person name="Brettin T."/>
            <person name="Bruce D."/>
            <person name="Han C."/>
            <person name="Tapia R."/>
            <person name="Schmutz J."/>
            <person name="Larimer F."/>
            <person name="Land M."/>
            <person name="Hauser L."/>
            <person name="Kyrpides N."/>
            <person name="Mikhailova N."/>
            <person name="Hoff W."/>
            <person name="Richardson P."/>
        </authorList>
    </citation>
    <scope>NUCLEOTIDE SEQUENCE [LARGE SCALE GENOMIC DNA]</scope>
    <source>
        <strain evidence="12">DSM 244 / SL1</strain>
    </source>
</reference>
<evidence type="ECO:0000256" key="6">
    <source>
        <dbReference type="ARBA" id="ARBA00023163"/>
    </source>
</evidence>
<accession>A1WUE9</accession>
<evidence type="ECO:0000256" key="7">
    <source>
        <dbReference type="ARBA" id="ARBA00024739"/>
    </source>
</evidence>
<feature type="region of interest" description="Disordered" evidence="9">
    <location>
        <begin position="1"/>
        <end position="67"/>
    </location>
</feature>
<keyword evidence="6" id="KW-0804">Transcription</keyword>
<dbReference type="STRING" id="349124.Hhal_0524"/>
<dbReference type="AlphaFoldDB" id="A1WUE9"/>
<feature type="compositionally biased region" description="Gly residues" evidence="9">
    <location>
        <begin position="1"/>
        <end position="11"/>
    </location>
</feature>
<dbReference type="EMBL" id="CP000544">
    <property type="protein sequence ID" value="ABM61311.1"/>
    <property type="molecule type" value="Genomic_DNA"/>
</dbReference>
<evidence type="ECO:0000313" key="12">
    <source>
        <dbReference type="Proteomes" id="UP000000647"/>
    </source>
</evidence>
<evidence type="ECO:0000256" key="4">
    <source>
        <dbReference type="ARBA" id="ARBA00022795"/>
    </source>
</evidence>
<dbReference type="Proteomes" id="UP000000647">
    <property type="component" value="Chromosome"/>
</dbReference>
<keyword evidence="5" id="KW-0805">Transcription regulation</keyword>
<dbReference type="InterPro" id="IPR035890">
    <property type="entry name" value="Anti-sigma-28_factor_FlgM_sf"/>
</dbReference>
<gene>
    <name evidence="11" type="ordered locus">Hhal_0524</name>
</gene>
<evidence type="ECO:0000313" key="11">
    <source>
        <dbReference type="EMBL" id="ABM61311.1"/>
    </source>
</evidence>
<proteinExistence type="inferred from homology"/>
<dbReference type="InterPro" id="IPR031316">
    <property type="entry name" value="FlgM_C"/>
</dbReference>